<evidence type="ECO:0000313" key="5">
    <source>
        <dbReference type="Ensembl" id="ENSXETP00000071968"/>
    </source>
</evidence>
<reference evidence="5" key="1">
    <citation type="journal article" date="2010" name="Science">
        <title>The genome of the Western clawed frog Xenopus tropicalis.</title>
        <authorList>
            <person name="Hellsten U."/>
            <person name="Harland R.M."/>
            <person name="Gilchrist M.J."/>
            <person name="Hendrix D."/>
            <person name="Jurka J."/>
            <person name="Kapitonov V."/>
            <person name="Ovcharenko I."/>
            <person name="Putnam N.H."/>
            <person name="Shu S."/>
            <person name="Taher L."/>
            <person name="Blitz I.L."/>
            <person name="Blumberg B."/>
            <person name="Dichmann D.S."/>
            <person name="Dubchak I."/>
            <person name="Amaya E."/>
            <person name="Detter J.C."/>
            <person name="Fletcher R."/>
            <person name="Gerhard D.S."/>
            <person name="Goodstein D."/>
            <person name="Graves T."/>
            <person name="Grigoriev I.V."/>
            <person name="Grimwood J."/>
            <person name="Kawashima T."/>
            <person name="Lindquist E."/>
            <person name="Lucas S.M."/>
            <person name="Mead P.E."/>
            <person name="Mitros T."/>
            <person name="Ogino H."/>
            <person name="Ohta Y."/>
            <person name="Poliakov A.V."/>
            <person name="Pollet N."/>
            <person name="Robert J."/>
            <person name="Salamov A."/>
            <person name="Sater A.K."/>
            <person name="Schmutz J."/>
            <person name="Terry A."/>
            <person name="Vize P.D."/>
            <person name="Warren W.C."/>
            <person name="Wells D."/>
            <person name="Wills A."/>
            <person name="Wilson R.K."/>
            <person name="Zimmerman L.B."/>
            <person name="Zorn A.M."/>
            <person name="Grainger R."/>
            <person name="Grammer T."/>
            <person name="Khokha M.K."/>
            <person name="Richardson P.M."/>
            <person name="Rokhsar D.S."/>
        </authorList>
    </citation>
    <scope>NUCLEOTIDE SEQUENCE [LARGE SCALE GENOMIC DNA]</scope>
    <source>
        <strain evidence="5">Nigerian</strain>
    </source>
</reference>
<keyword evidence="3" id="KW-0687">Ribonucleoprotein</keyword>
<dbReference type="Ensembl" id="ENSXETT00000068179">
    <property type="protein sequence ID" value="ENSXETP00000071968"/>
    <property type="gene ID" value="ENSXETG00000034424"/>
</dbReference>
<dbReference type="SMART" id="SM01386">
    <property type="entry name" value="Ribosomal_S13_N"/>
    <property type="match status" value="1"/>
</dbReference>
<dbReference type="PANTHER" id="PTHR11885:SF6">
    <property type="entry name" value="SMALL RIBOSOMAL SUBUNIT PROTEIN US15"/>
    <property type="match status" value="1"/>
</dbReference>
<organism evidence="5">
    <name type="scientific">Xenopus tropicalis</name>
    <name type="common">Western clawed frog</name>
    <name type="synonym">Silurana tropicalis</name>
    <dbReference type="NCBI Taxonomy" id="8364"/>
    <lineage>
        <taxon>Eukaryota</taxon>
        <taxon>Metazoa</taxon>
        <taxon>Chordata</taxon>
        <taxon>Craniata</taxon>
        <taxon>Vertebrata</taxon>
        <taxon>Euteleostomi</taxon>
        <taxon>Amphibia</taxon>
        <taxon>Batrachia</taxon>
        <taxon>Anura</taxon>
        <taxon>Pipoidea</taxon>
        <taxon>Pipidae</taxon>
        <taxon>Xenopodinae</taxon>
        <taxon>Xenopus</taxon>
        <taxon>Silurana</taxon>
    </lineage>
</organism>
<dbReference type="GO" id="GO:0006412">
    <property type="term" value="P:translation"/>
    <property type="evidence" value="ECO:0007669"/>
    <property type="project" value="InterPro"/>
</dbReference>
<sequence>MGCMYAPRKGLSQSAFPYRRSGPTCVTLTSDNVNEQIYKLAMKDLTPLLYWSNP</sequence>
<dbReference type="Bgee" id="ENSXETG00000034424">
    <property type="expression patterns" value="Expressed in gastrula"/>
</dbReference>
<dbReference type="GO" id="GO:1990904">
    <property type="term" value="C:ribonucleoprotein complex"/>
    <property type="evidence" value="ECO:0007669"/>
    <property type="project" value="UniProtKB-KW"/>
</dbReference>
<evidence type="ECO:0000256" key="3">
    <source>
        <dbReference type="ARBA" id="ARBA00023274"/>
    </source>
</evidence>
<proteinExistence type="inferred from homology"/>
<dbReference type="InterPro" id="IPR012606">
    <property type="entry name" value="Ribosomal_uS15_N"/>
</dbReference>
<evidence type="ECO:0000256" key="1">
    <source>
        <dbReference type="ARBA" id="ARBA00008434"/>
    </source>
</evidence>
<protein>
    <recommendedName>
        <fullName evidence="4">Small ribosomal subunit protein uS15 N-terminal domain-containing protein</fullName>
    </recommendedName>
</protein>
<dbReference type="GeneTree" id="ENSGT00950000185154"/>
<dbReference type="GO" id="GO:0003735">
    <property type="term" value="F:structural constituent of ribosome"/>
    <property type="evidence" value="ECO:0007669"/>
    <property type="project" value="InterPro"/>
</dbReference>
<dbReference type="PANTHER" id="PTHR11885">
    <property type="entry name" value="RIBOSOMAL PROTEIN S15P/S13E"/>
    <property type="match status" value="1"/>
</dbReference>
<evidence type="ECO:0000259" key="4">
    <source>
        <dbReference type="SMART" id="SM01386"/>
    </source>
</evidence>
<dbReference type="GO" id="GO:0005840">
    <property type="term" value="C:ribosome"/>
    <property type="evidence" value="ECO:0007669"/>
    <property type="project" value="UniProtKB-KW"/>
</dbReference>
<evidence type="ECO:0000256" key="2">
    <source>
        <dbReference type="ARBA" id="ARBA00022980"/>
    </source>
</evidence>
<dbReference type="InParanoid" id="A0A6I8QUC3"/>
<dbReference type="Pfam" id="PF08069">
    <property type="entry name" value="Ribosomal_S13_N"/>
    <property type="match status" value="1"/>
</dbReference>
<dbReference type="AlphaFoldDB" id="A0A6I8QUC3"/>
<comment type="similarity">
    <text evidence="1">Belongs to the universal ribosomal protein uS15 family.</text>
</comment>
<reference evidence="5" key="2">
    <citation type="submission" date="2020-05" db="UniProtKB">
        <authorList>
            <consortium name="Ensembl"/>
        </authorList>
    </citation>
    <scope>IDENTIFICATION</scope>
</reference>
<keyword evidence="2" id="KW-0689">Ribosomal protein</keyword>
<accession>A0A6I8QUC3</accession>
<name>A0A6I8QUC3_XENTR</name>
<dbReference type="InterPro" id="IPR023029">
    <property type="entry name" value="Ribosomal_uS15_arc_euk"/>
</dbReference>
<feature type="domain" description="Small ribosomal subunit protein uS15 N-terminal" evidence="4">
    <location>
        <begin position="1"/>
        <end position="47"/>
    </location>
</feature>